<name>A0A8I2YUJ1_9AGAM</name>
<dbReference type="Proteomes" id="UP000683000">
    <property type="component" value="Unassembled WGS sequence"/>
</dbReference>
<proteinExistence type="predicted"/>
<evidence type="ECO:0000313" key="1">
    <source>
        <dbReference type="EMBL" id="KAG6377642.1"/>
    </source>
</evidence>
<dbReference type="EMBL" id="JAGFBS010000008">
    <property type="protein sequence ID" value="KAG6377642.1"/>
    <property type="molecule type" value="Genomic_DNA"/>
</dbReference>
<gene>
    <name evidence="1" type="ORF">JVT61DRAFT_14396</name>
</gene>
<comment type="caution">
    <text evidence="1">The sequence shown here is derived from an EMBL/GenBank/DDBJ whole genome shotgun (WGS) entry which is preliminary data.</text>
</comment>
<reference evidence="1" key="1">
    <citation type="submission" date="2021-03" db="EMBL/GenBank/DDBJ databases">
        <title>Evolutionary innovations through gain and loss of genes in the ectomycorrhizal Boletales.</title>
        <authorList>
            <person name="Wu G."/>
            <person name="Miyauchi S."/>
            <person name="Morin E."/>
            <person name="Yang Z.-L."/>
            <person name="Xu J."/>
            <person name="Martin F.M."/>
        </authorList>
    </citation>
    <scope>NUCLEOTIDE SEQUENCE</scope>
    <source>
        <strain evidence="1">BR01</strain>
    </source>
</reference>
<dbReference type="AlphaFoldDB" id="A0A8I2YUJ1"/>
<keyword evidence="2" id="KW-1185">Reference proteome</keyword>
<accession>A0A8I2YUJ1</accession>
<protein>
    <submittedName>
        <fullName evidence="1">Uncharacterized protein</fullName>
    </submittedName>
</protein>
<organism evidence="1 2">
    <name type="scientific">Boletus reticuloceps</name>
    <dbReference type="NCBI Taxonomy" id="495285"/>
    <lineage>
        <taxon>Eukaryota</taxon>
        <taxon>Fungi</taxon>
        <taxon>Dikarya</taxon>
        <taxon>Basidiomycota</taxon>
        <taxon>Agaricomycotina</taxon>
        <taxon>Agaricomycetes</taxon>
        <taxon>Agaricomycetidae</taxon>
        <taxon>Boletales</taxon>
        <taxon>Boletineae</taxon>
        <taxon>Boletaceae</taxon>
        <taxon>Boletoideae</taxon>
        <taxon>Boletus</taxon>
    </lineage>
</organism>
<evidence type="ECO:0000313" key="2">
    <source>
        <dbReference type="Proteomes" id="UP000683000"/>
    </source>
</evidence>
<sequence length="188" mass="21260">MFEVTFRIYIKDVKEFVKNAVQKELEPLSRSRDFAAKQSSREHRVLLKTWMAARYPLGYKAHKIAQLIAVLAPWQRNDPAHPRDRDNMAPVALPAPPGGGWSSSQFIDAVVKGASKCCAPPFIQHGMFKHTIPEAMDLVGDLIRSERQLWSHNPDEARDLMEAIMVKSIQELKINHIPWVTHGDGPCA</sequence>